<organism evidence="2 3">
    <name type="scientific">Sinomonas cyclohexanicum</name>
    <name type="common">Corynebacterium cyclohexanicum</name>
    <dbReference type="NCBI Taxonomy" id="322009"/>
    <lineage>
        <taxon>Bacteria</taxon>
        <taxon>Bacillati</taxon>
        <taxon>Actinomycetota</taxon>
        <taxon>Actinomycetes</taxon>
        <taxon>Micrococcales</taxon>
        <taxon>Micrococcaceae</taxon>
        <taxon>Sinomonas</taxon>
    </lineage>
</organism>
<protein>
    <submittedName>
        <fullName evidence="2">Uncharacterized protein</fullName>
    </submittedName>
</protein>
<feature type="region of interest" description="Disordered" evidence="1">
    <location>
        <begin position="29"/>
        <end position="67"/>
    </location>
</feature>
<dbReference type="Proteomes" id="UP001319861">
    <property type="component" value="Chromosome"/>
</dbReference>
<dbReference type="EMBL" id="AP024525">
    <property type="protein sequence ID" value="BCT75941.1"/>
    <property type="molecule type" value="Genomic_DNA"/>
</dbReference>
<evidence type="ECO:0000313" key="2">
    <source>
        <dbReference type="EMBL" id="BCT75941.1"/>
    </source>
</evidence>
<accession>A0ABN6FH05</accession>
<evidence type="ECO:0000256" key="1">
    <source>
        <dbReference type="SAM" id="MobiDB-lite"/>
    </source>
</evidence>
<reference evidence="2 3" key="1">
    <citation type="journal article" date="2021" name="J. Biosci. Bioeng.">
        <title>Identification and characterization of a chc gene cluster responsible for the aromatization pathway of cyclohexanecarboxylate degradation in Sinomonas cyclohexanicum ATCC 51369.</title>
        <authorList>
            <person name="Yamamoto T."/>
            <person name="Hasegawa Y."/>
            <person name="Lau P.C.K."/>
            <person name="Iwaki H."/>
        </authorList>
    </citation>
    <scope>NUCLEOTIDE SEQUENCE [LARGE SCALE GENOMIC DNA]</scope>
    <source>
        <strain evidence="2 3">ATCC 51369</strain>
    </source>
</reference>
<gene>
    <name evidence="2" type="ORF">SCMU_17830</name>
</gene>
<sequence length="67" mass="6380">MTFAPRAVTFPTEASPLLAFPAGGGAAPSCVGPAGADPAERGTLGTLGTRGLGAMRRPGVGATGRGA</sequence>
<feature type="compositionally biased region" description="Low complexity" evidence="1">
    <location>
        <begin position="41"/>
        <end position="53"/>
    </location>
</feature>
<proteinExistence type="predicted"/>
<keyword evidence="3" id="KW-1185">Reference proteome</keyword>
<evidence type="ECO:0000313" key="3">
    <source>
        <dbReference type="Proteomes" id="UP001319861"/>
    </source>
</evidence>
<name>A0ABN6FH05_SINCY</name>